<name>A0A397HT04_ASPTH</name>
<gene>
    <name evidence="7" type="ORF">CDV56_107694</name>
</gene>
<evidence type="ECO:0000256" key="4">
    <source>
        <dbReference type="ARBA" id="ARBA00023239"/>
    </source>
</evidence>
<dbReference type="PANTHER" id="PTHR12599:SF0">
    <property type="entry name" value="PTERIN-4-ALPHA-CARBINOLAMINE DEHYDRATASE"/>
    <property type="match status" value="1"/>
</dbReference>
<evidence type="ECO:0000313" key="8">
    <source>
        <dbReference type="Proteomes" id="UP000215305"/>
    </source>
</evidence>
<dbReference type="AlphaFoldDB" id="A0A397HT04"/>
<evidence type="ECO:0000256" key="3">
    <source>
        <dbReference type="ARBA" id="ARBA00013252"/>
    </source>
</evidence>
<evidence type="ECO:0000256" key="2">
    <source>
        <dbReference type="ARBA" id="ARBA00006472"/>
    </source>
</evidence>
<dbReference type="GO" id="GO:0008124">
    <property type="term" value="F:4-alpha-hydroxytetrahydrobiopterin dehydratase activity"/>
    <property type="evidence" value="ECO:0007669"/>
    <property type="project" value="UniProtKB-EC"/>
</dbReference>
<accession>A0A397HT04</accession>
<comment type="caution">
    <text evidence="7">The sequence shown here is derived from an EMBL/GenBank/DDBJ whole genome shotgun (WGS) entry which is preliminary data.</text>
</comment>
<evidence type="ECO:0000256" key="5">
    <source>
        <dbReference type="ARBA" id="ARBA00030497"/>
    </source>
</evidence>
<feature type="region of interest" description="Disordered" evidence="6">
    <location>
        <begin position="1"/>
        <end position="38"/>
    </location>
</feature>
<keyword evidence="4" id="KW-0456">Lyase</keyword>
<keyword evidence="8" id="KW-1185">Reference proteome</keyword>
<dbReference type="OrthoDB" id="277398at2759"/>
<reference evidence="7" key="1">
    <citation type="submission" date="2018-08" db="EMBL/GenBank/DDBJ databases">
        <title>Draft genome sequence of azole-resistant Aspergillus thermomutatus (Neosartorya pseudofischeri) strain HMR AF 39, isolated from a human nasal aspirate.</title>
        <authorList>
            <person name="Parent-Michaud M."/>
            <person name="Dufresne P.J."/>
            <person name="Fournier E."/>
            <person name="Martineau C."/>
            <person name="Moreira S."/>
            <person name="Perkins V."/>
            <person name="De Repentigny L."/>
            <person name="Dufresne S.F."/>
        </authorList>
    </citation>
    <scope>NUCLEOTIDE SEQUENCE [LARGE SCALE GENOMIC DNA]</scope>
    <source>
        <strain evidence="7">HMR AF 39</strain>
    </source>
</reference>
<dbReference type="RefSeq" id="XP_026617493.1">
    <property type="nucleotide sequence ID" value="XM_026761313.1"/>
</dbReference>
<dbReference type="STRING" id="41047.A0A397HT04"/>
<comment type="similarity">
    <text evidence="2">Belongs to the pterin-4-alpha-carbinolamine dehydratase family.</text>
</comment>
<dbReference type="Proteomes" id="UP000215305">
    <property type="component" value="Unassembled WGS sequence"/>
</dbReference>
<protein>
    <recommendedName>
        <fullName evidence="3">4a-hydroxytetrahydrobiopterin dehydratase</fullName>
        <ecNumber evidence="3">4.2.1.96</ecNumber>
    </recommendedName>
    <alternativeName>
        <fullName evidence="5">4-alpha-hydroxy-tetrahydropterin dehydratase</fullName>
    </alternativeName>
</protein>
<dbReference type="EMBL" id="NKHU02000023">
    <property type="protein sequence ID" value="RHZ64444.1"/>
    <property type="molecule type" value="Genomic_DNA"/>
</dbReference>
<feature type="compositionally biased region" description="Low complexity" evidence="6">
    <location>
        <begin position="9"/>
        <end position="26"/>
    </location>
</feature>
<dbReference type="Pfam" id="PF01329">
    <property type="entry name" value="Pterin_4a"/>
    <property type="match status" value="1"/>
</dbReference>
<comment type="catalytic activity">
    <reaction evidence="1">
        <text>(4aS,6R)-4a-hydroxy-L-erythro-5,6,7,8-tetrahydrobiopterin = (6R)-L-erythro-6,7-dihydrobiopterin + H2O</text>
        <dbReference type="Rhea" id="RHEA:11920"/>
        <dbReference type="ChEBI" id="CHEBI:15377"/>
        <dbReference type="ChEBI" id="CHEBI:15642"/>
        <dbReference type="ChEBI" id="CHEBI:43120"/>
        <dbReference type="EC" id="4.2.1.96"/>
    </reaction>
</comment>
<dbReference type="InterPro" id="IPR036428">
    <property type="entry name" value="PCD_sf"/>
</dbReference>
<proteinExistence type="inferred from homology"/>
<evidence type="ECO:0000256" key="6">
    <source>
        <dbReference type="SAM" id="MobiDB-lite"/>
    </source>
</evidence>
<dbReference type="InterPro" id="IPR001533">
    <property type="entry name" value="Pterin_deHydtase"/>
</dbReference>
<dbReference type="Gene3D" id="3.30.1360.20">
    <property type="entry name" value="Transcriptional coactivator/pterin dehydratase"/>
    <property type="match status" value="1"/>
</dbReference>
<dbReference type="SUPFAM" id="SSF55248">
    <property type="entry name" value="PCD-like"/>
    <property type="match status" value="1"/>
</dbReference>
<dbReference type="PANTHER" id="PTHR12599">
    <property type="entry name" value="PTERIN-4-ALPHA-CARBINOLAMINE DEHYDRATASE"/>
    <property type="match status" value="1"/>
</dbReference>
<evidence type="ECO:0000313" key="7">
    <source>
        <dbReference type="EMBL" id="RHZ64444.1"/>
    </source>
</evidence>
<dbReference type="EC" id="4.2.1.96" evidence="3"/>
<evidence type="ECO:0000256" key="1">
    <source>
        <dbReference type="ARBA" id="ARBA00001554"/>
    </source>
</evidence>
<sequence>MAGAGAGAGYSTAAGASEEQEQAQAQISLGEDAEQVRGGLEELREQGWVLDGDGTGIQKTFYFRTYFKAVSFVNVVASQSAIKKHHPTMTVGLSSKDIAMAQHCEEGALLMGAVHEAQGKKCTPPSVPLMGGPSGKSA</sequence>
<organism evidence="7 8">
    <name type="scientific">Aspergillus thermomutatus</name>
    <name type="common">Neosartorya pseudofischeri</name>
    <dbReference type="NCBI Taxonomy" id="41047"/>
    <lineage>
        <taxon>Eukaryota</taxon>
        <taxon>Fungi</taxon>
        <taxon>Dikarya</taxon>
        <taxon>Ascomycota</taxon>
        <taxon>Pezizomycotina</taxon>
        <taxon>Eurotiomycetes</taxon>
        <taxon>Eurotiomycetidae</taxon>
        <taxon>Eurotiales</taxon>
        <taxon>Aspergillaceae</taxon>
        <taxon>Aspergillus</taxon>
        <taxon>Aspergillus subgen. Fumigati</taxon>
    </lineage>
</organism>
<dbReference type="VEuPathDB" id="FungiDB:CDV56_107694"/>
<dbReference type="CDD" id="cd00488">
    <property type="entry name" value="PCD_DCoH"/>
    <property type="match status" value="1"/>
</dbReference>
<dbReference type="GO" id="GO:0006729">
    <property type="term" value="P:tetrahydrobiopterin biosynthetic process"/>
    <property type="evidence" value="ECO:0007669"/>
    <property type="project" value="InterPro"/>
</dbReference>
<dbReference type="GeneID" id="38129668"/>